<dbReference type="AlphaFoldDB" id="A0A2Z6MYK3"/>
<dbReference type="Proteomes" id="UP000242715">
    <property type="component" value="Unassembled WGS sequence"/>
</dbReference>
<gene>
    <name evidence="2" type="ORF">TSUD_102950</name>
</gene>
<dbReference type="EMBL" id="DF973573">
    <property type="protein sequence ID" value="GAU34973.1"/>
    <property type="molecule type" value="Genomic_DNA"/>
</dbReference>
<evidence type="ECO:0000313" key="2">
    <source>
        <dbReference type="EMBL" id="GAU34973.1"/>
    </source>
</evidence>
<proteinExistence type="predicted"/>
<keyword evidence="3" id="KW-1185">Reference proteome</keyword>
<feature type="compositionally biased region" description="Basic and acidic residues" evidence="1">
    <location>
        <begin position="82"/>
        <end position="107"/>
    </location>
</feature>
<name>A0A2Z6MYK3_TRISU</name>
<reference evidence="3" key="1">
    <citation type="journal article" date="2017" name="Front. Plant Sci.">
        <title>Climate Clever Clovers: New Paradigm to Reduce the Environmental Footprint of Ruminants by Breeding Low Methanogenic Forages Utilizing Haplotype Variation.</title>
        <authorList>
            <person name="Kaur P."/>
            <person name="Appels R."/>
            <person name="Bayer P.E."/>
            <person name="Keeble-Gagnere G."/>
            <person name="Wang J."/>
            <person name="Hirakawa H."/>
            <person name="Shirasawa K."/>
            <person name="Vercoe P."/>
            <person name="Stefanova K."/>
            <person name="Durmic Z."/>
            <person name="Nichols P."/>
            <person name="Revell C."/>
            <person name="Isobe S.N."/>
            <person name="Edwards D."/>
            <person name="Erskine W."/>
        </authorList>
    </citation>
    <scope>NUCLEOTIDE SEQUENCE [LARGE SCALE GENOMIC DNA]</scope>
    <source>
        <strain evidence="3">cv. Daliak</strain>
    </source>
</reference>
<sequence length="155" mass="17627">MAPKRANKKMVVRSTKKVVEESVQVSVVSSNKRSTRANKDVEIDKDVGTNNLKQENVKIIPVQEVTPSAEEDSNVSTTTFTTEDKTKQEKNTSNEETMEQPKESEKKVKIKKGNYAKTLLRHSLEQGVLVKQPKHKNRINYITGETEQQHCWNST</sequence>
<organism evidence="2 3">
    <name type="scientific">Trifolium subterraneum</name>
    <name type="common">Subterranean clover</name>
    <dbReference type="NCBI Taxonomy" id="3900"/>
    <lineage>
        <taxon>Eukaryota</taxon>
        <taxon>Viridiplantae</taxon>
        <taxon>Streptophyta</taxon>
        <taxon>Embryophyta</taxon>
        <taxon>Tracheophyta</taxon>
        <taxon>Spermatophyta</taxon>
        <taxon>Magnoliopsida</taxon>
        <taxon>eudicotyledons</taxon>
        <taxon>Gunneridae</taxon>
        <taxon>Pentapetalae</taxon>
        <taxon>rosids</taxon>
        <taxon>fabids</taxon>
        <taxon>Fabales</taxon>
        <taxon>Fabaceae</taxon>
        <taxon>Papilionoideae</taxon>
        <taxon>50 kb inversion clade</taxon>
        <taxon>NPAAA clade</taxon>
        <taxon>Hologalegina</taxon>
        <taxon>IRL clade</taxon>
        <taxon>Trifolieae</taxon>
        <taxon>Trifolium</taxon>
    </lineage>
</organism>
<evidence type="ECO:0000256" key="1">
    <source>
        <dbReference type="SAM" id="MobiDB-lite"/>
    </source>
</evidence>
<feature type="region of interest" description="Disordered" evidence="1">
    <location>
        <begin position="66"/>
        <end position="108"/>
    </location>
</feature>
<protein>
    <submittedName>
        <fullName evidence="2">Uncharacterized protein</fullName>
    </submittedName>
</protein>
<evidence type="ECO:0000313" key="3">
    <source>
        <dbReference type="Proteomes" id="UP000242715"/>
    </source>
</evidence>
<accession>A0A2Z6MYK3</accession>